<name>A0A2P5CMA0_TREOI</name>
<evidence type="ECO:0000313" key="1">
    <source>
        <dbReference type="EMBL" id="PON62135.1"/>
    </source>
</evidence>
<dbReference type="InParanoid" id="A0A2P5CMA0"/>
<dbReference type="OrthoDB" id="10615453at2759"/>
<evidence type="ECO:0000313" key="2">
    <source>
        <dbReference type="Proteomes" id="UP000237000"/>
    </source>
</evidence>
<accession>A0A2P5CMA0</accession>
<sequence length="83" mass="8830">MVSQPFPHPLGAQVPVQRRPKGLGQSLNLVGEVEVPVISTGGGGVEDQISIRVVGINILKESAVVDAVWTQCEAKNRRGKSED</sequence>
<dbReference type="Proteomes" id="UP000237000">
    <property type="component" value="Unassembled WGS sequence"/>
</dbReference>
<organism evidence="1 2">
    <name type="scientific">Trema orientale</name>
    <name type="common">Charcoal tree</name>
    <name type="synonym">Celtis orientalis</name>
    <dbReference type="NCBI Taxonomy" id="63057"/>
    <lineage>
        <taxon>Eukaryota</taxon>
        <taxon>Viridiplantae</taxon>
        <taxon>Streptophyta</taxon>
        <taxon>Embryophyta</taxon>
        <taxon>Tracheophyta</taxon>
        <taxon>Spermatophyta</taxon>
        <taxon>Magnoliopsida</taxon>
        <taxon>eudicotyledons</taxon>
        <taxon>Gunneridae</taxon>
        <taxon>Pentapetalae</taxon>
        <taxon>rosids</taxon>
        <taxon>fabids</taxon>
        <taxon>Rosales</taxon>
        <taxon>Cannabaceae</taxon>
        <taxon>Trema</taxon>
    </lineage>
</organism>
<proteinExistence type="predicted"/>
<gene>
    <name evidence="1" type="ORF">TorRG33x02_280190</name>
</gene>
<keyword evidence="2" id="KW-1185">Reference proteome</keyword>
<protein>
    <submittedName>
        <fullName evidence="1">Uncharacterized protein</fullName>
    </submittedName>
</protein>
<dbReference type="EMBL" id="JXTC01000350">
    <property type="protein sequence ID" value="PON62135.1"/>
    <property type="molecule type" value="Genomic_DNA"/>
</dbReference>
<reference evidence="2" key="1">
    <citation type="submission" date="2016-06" db="EMBL/GenBank/DDBJ databases">
        <title>Parallel loss of symbiosis genes in relatives of nitrogen-fixing non-legume Parasponia.</title>
        <authorList>
            <person name="Van Velzen R."/>
            <person name="Holmer R."/>
            <person name="Bu F."/>
            <person name="Rutten L."/>
            <person name="Van Zeijl A."/>
            <person name="Liu W."/>
            <person name="Santuari L."/>
            <person name="Cao Q."/>
            <person name="Sharma T."/>
            <person name="Shen D."/>
            <person name="Roswanjaya Y."/>
            <person name="Wardhani T."/>
            <person name="Kalhor M.S."/>
            <person name="Jansen J."/>
            <person name="Van den Hoogen J."/>
            <person name="Gungor B."/>
            <person name="Hartog M."/>
            <person name="Hontelez J."/>
            <person name="Verver J."/>
            <person name="Yang W.-C."/>
            <person name="Schijlen E."/>
            <person name="Repin R."/>
            <person name="Schilthuizen M."/>
            <person name="Schranz E."/>
            <person name="Heidstra R."/>
            <person name="Miyata K."/>
            <person name="Fedorova E."/>
            <person name="Kohlen W."/>
            <person name="Bisseling T."/>
            <person name="Smit S."/>
            <person name="Geurts R."/>
        </authorList>
    </citation>
    <scope>NUCLEOTIDE SEQUENCE [LARGE SCALE GENOMIC DNA]</scope>
    <source>
        <strain evidence="2">cv. RG33-2</strain>
    </source>
</reference>
<comment type="caution">
    <text evidence="1">The sequence shown here is derived from an EMBL/GenBank/DDBJ whole genome shotgun (WGS) entry which is preliminary data.</text>
</comment>
<dbReference type="AlphaFoldDB" id="A0A2P5CMA0"/>